<sequence length="443" mass="51177">MSLADYFEKFCEEELPITDDEFQKWDSRLKEITKKLNLKYYPDDDFKDVEKDHLYIVGSVGRKTAIKNTSDFDILFQLPQEVYNQYNNYSGNGQSALLQEMKNIIKERYSTTDIRGDGQVVVIEFKSNPAGVIELVPAFEQIDGSFKYPDSHNGGSWKTTNPTPEINECNNLSGKTDGHFINLCRLLRKWKNTEGFAFKGLLIDTLVSNYFESRGSYSMSYRDYERDVVDLFGYLAEQDKNRKYWYALGSNQQISNNDNGRFIAKAKKAYKALFETEDIVEEFKKLFGSSFAKTTASFISNRAAPGEQFIEGMFPINIRFNLELDCKITQDGWRPQLLRDFLKNKIKLKDKKSLDFYIAKSEIPTYLEPNVEYYWKVRNVGSEAVRRNCERGQIYKGTNRKRETADFRGSHFVECYAVHSGVVIAKAKIDVPIDPIAGKDLVF</sequence>
<dbReference type="Pfam" id="PF18134">
    <property type="entry name" value="AGS_C"/>
    <property type="match status" value="1"/>
</dbReference>
<name>A0A426G8J6_STRSU</name>
<dbReference type="GO" id="GO:0016779">
    <property type="term" value="F:nucleotidyltransferase activity"/>
    <property type="evidence" value="ECO:0007669"/>
    <property type="project" value="InterPro"/>
</dbReference>
<evidence type="ECO:0000313" key="4">
    <source>
        <dbReference type="Proteomes" id="UP000281324"/>
    </source>
</evidence>
<organism evidence="3 4">
    <name type="scientific">Streptococcus suis</name>
    <dbReference type="NCBI Taxonomy" id="1307"/>
    <lineage>
        <taxon>Bacteria</taxon>
        <taxon>Bacillati</taxon>
        <taxon>Bacillota</taxon>
        <taxon>Bacilli</taxon>
        <taxon>Lactobacillales</taxon>
        <taxon>Streptococcaceae</taxon>
        <taxon>Streptococcus</taxon>
    </lineage>
</organism>
<dbReference type="InterPro" id="IPR043519">
    <property type="entry name" value="NT_sf"/>
</dbReference>
<evidence type="ECO:0000256" key="1">
    <source>
        <dbReference type="ARBA" id="ARBA00023118"/>
    </source>
</evidence>
<proteinExistence type="predicted"/>
<dbReference type="AlphaFoldDB" id="A0A426G8J6"/>
<dbReference type="CDD" id="cd05400">
    <property type="entry name" value="NT_2-5OAS_ClassI-CCAase"/>
    <property type="match status" value="1"/>
</dbReference>
<dbReference type="Pfam" id="PF18144">
    <property type="entry name" value="SMODS"/>
    <property type="match status" value="1"/>
</dbReference>
<gene>
    <name evidence="3" type="ORF">EI219_02055</name>
</gene>
<protein>
    <submittedName>
        <fullName evidence="3">Nucleotidyltransferase</fullName>
    </submittedName>
</protein>
<dbReference type="Gene3D" id="3.30.460.10">
    <property type="entry name" value="Beta Polymerase, domain 2"/>
    <property type="match status" value="1"/>
</dbReference>
<comment type="caution">
    <text evidence="3">The sequence shown here is derived from an EMBL/GenBank/DDBJ whole genome shotgun (WGS) entry which is preliminary data.</text>
</comment>
<accession>A0A426G8J6</accession>
<dbReference type="SUPFAM" id="SSF81301">
    <property type="entry name" value="Nucleotidyltransferase"/>
    <property type="match status" value="1"/>
</dbReference>
<dbReference type="EMBL" id="RRZQ01000003">
    <property type="protein sequence ID" value="RRN51389.1"/>
    <property type="molecule type" value="Genomic_DNA"/>
</dbReference>
<reference evidence="3 4" key="1">
    <citation type="submission" date="2018-11" db="EMBL/GenBank/DDBJ databases">
        <title>Changes in penicillin susceptibility of Streptococcus suis isolates by amino acid alterations in the penicillin-binding protein.</title>
        <authorList>
            <person name="Niemann L."/>
            <person name="Eichhorn I."/>
        </authorList>
    </citation>
    <scope>NUCLEOTIDE SEQUENCE [LARGE SCALE GENOMIC DNA]</scope>
    <source>
        <strain evidence="3 4">IMT40201</strain>
    </source>
</reference>
<dbReference type="InterPro" id="IPR006116">
    <property type="entry name" value="NT_2-5OAS_ClassI-CCAase"/>
</dbReference>
<keyword evidence="3" id="KW-0808">Transferase</keyword>
<evidence type="ECO:0000259" key="2">
    <source>
        <dbReference type="Pfam" id="PF18134"/>
    </source>
</evidence>
<evidence type="ECO:0000313" key="3">
    <source>
        <dbReference type="EMBL" id="RRN51389.1"/>
    </source>
</evidence>
<dbReference type="Proteomes" id="UP000281324">
    <property type="component" value="Unassembled WGS sequence"/>
</dbReference>
<keyword evidence="1" id="KW-0051">Antiviral defense</keyword>
<dbReference type="GO" id="GO:0051607">
    <property type="term" value="P:defense response to virus"/>
    <property type="evidence" value="ECO:0007669"/>
    <property type="project" value="UniProtKB-KW"/>
</dbReference>
<feature type="domain" description="Adenylyl/Guanylyl and SMODS C-terminal sensor" evidence="2">
    <location>
        <begin position="307"/>
        <end position="433"/>
    </location>
</feature>
<dbReference type="RefSeq" id="WP_125069928.1">
    <property type="nucleotide sequence ID" value="NZ_RRZQ01000003.1"/>
</dbReference>
<dbReference type="InterPro" id="IPR040511">
    <property type="entry name" value="AGS_C"/>
</dbReference>